<dbReference type="STRING" id="317619.GCA_000332315_01342"/>
<dbReference type="Pfam" id="PF12565">
    <property type="entry name" value="DUF3747"/>
    <property type="match status" value="1"/>
</dbReference>
<dbReference type="OrthoDB" id="9759810at2"/>
<evidence type="ECO:0000256" key="2">
    <source>
        <dbReference type="SAM" id="SignalP"/>
    </source>
</evidence>
<dbReference type="PROSITE" id="PS51272">
    <property type="entry name" value="SLH"/>
    <property type="match status" value="3"/>
</dbReference>
<name>A0A0M2PUK9_PROHO</name>
<dbReference type="Proteomes" id="UP000034681">
    <property type="component" value="Unassembled WGS sequence"/>
</dbReference>
<evidence type="ECO:0000313" key="5">
    <source>
        <dbReference type="Proteomes" id="UP000034681"/>
    </source>
</evidence>
<dbReference type="eggNOG" id="COG3324">
    <property type="taxonomic scope" value="Bacteria"/>
</dbReference>
<feature type="domain" description="SLH" evidence="3">
    <location>
        <begin position="358"/>
        <end position="422"/>
    </location>
</feature>
<dbReference type="Pfam" id="PF00395">
    <property type="entry name" value="SLH"/>
    <property type="match status" value="2"/>
</dbReference>
<dbReference type="InterPro" id="IPR001119">
    <property type="entry name" value="SLH_dom"/>
</dbReference>
<evidence type="ECO:0000313" key="4">
    <source>
        <dbReference type="EMBL" id="KKI98328.1"/>
    </source>
</evidence>
<protein>
    <submittedName>
        <fullName evidence="4">S-layer protein</fullName>
    </submittedName>
</protein>
<keyword evidence="2" id="KW-0732">Signal</keyword>
<feature type="compositionally biased region" description="Pro residues" evidence="1">
    <location>
        <begin position="202"/>
        <end position="218"/>
    </location>
</feature>
<feature type="chain" id="PRO_5005639430" evidence="2">
    <location>
        <begin position="29"/>
        <end position="422"/>
    </location>
</feature>
<dbReference type="RefSeq" id="WP_017711903.1">
    <property type="nucleotide sequence ID" value="NZ_KB235935.1"/>
</dbReference>
<proteinExistence type="predicted"/>
<gene>
    <name evidence="4" type="ORF">PROH_19350</name>
</gene>
<feature type="domain" description="SLH" evidence="3">
    <location>
        <begin position="219"/>
        <end position="283"/>
    </location>
</feature>
<dbReference type="EMBL" id="AJTX02000009">
    <property type="protein sequence ID" value="KKI98328.1"/>
    <property type="molecule type" value="Genomic_DNA"/>
</dbReference>
<accession>A0A0M2PUK9</accession>
<feature type="domain" description="SLH" evidence="3">
    <location>
        <begin position="288"/>
        <end position="351"/>
    </location>
</feature>
<evidence type="ECO:0000259" key="3">
    <source>
        <dbReference type="PROSITE" id="PS51272"/>
    </source>
</evidence>
<keyword evidence="5" id="KW-1185">Reference proteome</keyword>
<reference evidence="4" key="1">
    <citation type="submission" date="2012-04" db="EMBL/GenBank/DDBJ databases">
        <authorList>
            <person name="Borisov I.G."/>
            <person name="Ivanikova N.V."/>
            <person name="Pinevich A.V."/>
        </authorList>
    </citation>
    <scope>NUCLEOTIDE SEQUENCE</scope>
    <source>
        <strain evidence="4">CALU 1027</strain>
    </source>
</reference>
<feature type="compositionally biased region" description="Low complexity" evidence="1">
    <location>
        <begin position="191"/>
        <end position="201"/>
    </location>
</feature>
<evidence type="ECO:0000256" key="1">
    <source>
        <dbReference type="SAM" id="MobiDB-lite"/>
    </source>
</evidence>
<dbReference type="InterPro" id="IPR022222">
    <property type="entry name" value="DUF3747"/>
</dbReference>
<sequence>MKSSVSLRLVTGLVAGLSLLAVAKTAVAQTFGQQEIAQQNRLVPVAAPVDGGKSHKLVIFEQISDTRACWGESGSNPTIIDPLLLGFDFTGICSRSVDSNGYSIRMAGEDLGLIYSLAVVHNNGDIVLVGKNPINRSAPVVEIGRAYGMSNGYAKLNLYPGWRFTRRTYEGKPLGHIYVTNDQSLAQVSGQPSPTQPVVTQPNPPVVTTPPGSQPPTPQPVAGFPDIAGDLYRSEIEGAIARGFVGGFPEDNTFRPLASLTREQLVSLVLESLGKIPGVQFPLRTQASGNPYPDVAMNRWSAAKIQMARDVNIVSGYPDGLFRPNQVVTRAEMMAVLRRAAEYGKALRNLNPVVTTRQAPFGFSDTASHWSGPVVSQMSGYCRVASPLNEQGVFFAPDTPAQRNYAAAATLRMLQCVETDLS</sequence>
<feature type="region of interest" description="Disordered" evidence="1">
    <location>
        <begin position="187"/>
        <end position="218"/>
    </location>
</feature>
<dbReference type="AlphaFoldDB" id="A0A0M2PUK9"/>
<organism evidence="4 5">
    <name type="scientific">Prochlorothrix hollandica PCC 9006 = CALU 1027</name>
    <dbReference type="NCBI Taxonomy" id="317619"/>
    <lineage>
        <taxon>Bacteria</taxon>
        <taxon>Bacillati</taxon>
        <taxon>Cyanobacteriota</taxon>
        <taxon>Cyanophyceae</taxon>
        <taxon>Prochlorotrichales</taxon>
        <taxon>Prochlorotrichaceae</taxon>
        <taxon>Prochlorothrix</taxon>
    </lineage>
</organism>
<feature type="signal peptide" evidence="2">
    <location>
        <begin position="1"/>
        <end position="28"/>
    </location>
</feature>
<comment type="caution">
    <text evidence="4">The sequence shown here is derived from an EMBL/GenBank/DDBJ whole genome shotgun (WGS) entry which is preliminary data.</text>
</comment>